<dbReference type="EMBL" id="JAKEKT020000057">
    <property type="protein sequence ID" value="KAL1639852.1"/>
    <property type="molecule type" value="Genomic_DNA"/>
</dbReference>
<evidence type="ECO:0000313" key="4">
    <source>
        <dbReference type="Proteomes" id="UP001521184"/>
    </source>
</evidence>
<feature type="region of interest" description="Disordered" evidence="1">
    <location>
        <begin position="22"/>
        <end position="55"/>
    </location>
</feature>
<protein>
    <submittedName>
        <fullName evidence="3">Uncharacterized protein</fullName>
    </submittedName>
</protein>
<dbReference type="Proteomes" id="UP001521184">
    <property type="component" value="Unassembled WGS sequence"/>
</dbReference>
<proteinExistence type="predicted"/>
<keyword evidence="2" id="KW-0732">Signal</keyword>
<keyword evidence="4" id="KW-1185">Reference proteome</keyword>
<feature type="chain" id="PRO_5047247575" evidence="2">
    <location>
        <begin position="21"/>
        <end position="165"/>
    </location>
</feature>
<feature type="signal peptide" evidence="2">
    <location>
        <begin position="1"/>
        <end position="20"/>
    </location>
</feature>
<evidence type="ECO:0000313" key="3">
    <source>
        <dbReference type="EMBL" id="KAL1639852.1"/>
    </source>
</evidence>
<reference evidence="3 4" key="1">
    <citation type="journal article" date="2023" name="Plant Dis.">
        <title>First Report of Diplodia intermedia Causing Canker and Dieback Diseases on Apple Trees in Canada.</title>
        <authorList>
            <person name="Ellouze W."/>
            <person name="Ilyukhin E."/>
            <person name="Sulman M."/>
            <person name="Ali S."/>
        </authorList>
    </citation>
    <scope>NUCLEOTIDE SEQUENCE [LARGE SCALE GENOMIC DNA]</scope>
    <source>
        <strain evidence="3 4">M45-28</strain>
    </source>
</reference>
<organism evidence="3 4">
    <name type="scientific">Diplodia intermedia</name>
    <dbReference type="NCBI Taxonomy" id="856260"/>
    <lineage>
        <taxon>Eukaryota</taxon>
        <taxon>Fungi</taxon>
        <taxon>Dikarya</taxon>
        <taxon>Ascomycota</taxon>
        <taxon>Pezizomycotina</taxon>
        <taxon>Dothideomycetes</taxon>
        <taxon>Dothideomycetes incertae sedis</taxon>
        <taxon>Botryosphaeriales</taxon>
        <taxon>Botryosphaeriaceae</taxon>
        <taxon>Diplodia</taxon>
    </lineage>
</organism>
<accession>A0ABR3TJY4</accession>
<evidence type="ECO:0000256" key="1">
    <source>
        <dbReference type="SAM" id="MobiDB-lite"/>
    </source>
</evidence>
<sequence>MRFSAKVALSLLLYGVTTYSAPSPTQAPPRCPSSTPEPHNCDKVGTGDTGSESSDGIGNGFTLSYELDLGQNCHAMHNFRAAEAEQCYNIDEIWFTCRPALSYDFDNTGSYCTVWEARDCDSDRGSFQYLESIQAGKFGADGNSSMTVQSYKCVANDKTSPVKVD</sequence>
<evidence type="ECO:0000256" key="2">
    <source>
        <dbReference type="SAM" id="SignalP"/>
    </source>
</evidence>
<gene>
    <name evidence="3" type="ORF">SLS58_007438</name>
</gene>
<name>A0ABR3TJY4_9PEZI</name>
<comment type="caution">
    <text evidence="3">The sequence shown here is derived from an EMBL/GenBank/DDBJ whole genome shotgun (WGS) entry which is preliminary data.</text>
</comment>